<dbReference type="EMBL" id="CP134846">
    <property type="protein sequence ID" value="WNL16105.1"/>
    <property type="molecule type" value="Genomic_DNA"/>
</dbReference>
<evidence type="ECO:0000256" key="1">
    <source>
        <dbReference type="SAM" id="Coils"/>
    </source>
</evidence>
<dbReference type="AlphaFoldDB" id="A0AA96CUZ6"/>
<evidence type="ECO:0000313" key="2">
    <source>
        <dbReference type="EMBL" id="WNL16105.1"/>
    </source>
</evidence>
<evidence type="ECO:0008006" key="3">
    <source>
        <dbReference type="Google" id="ProtNLM"/>
    </source>
</evidence>
<organism evidence="2">
    <name type="scientific">Arcobacter sp. AZ-2023</name>
    <dbReference type="NCBI Taxonomy" id="3074453"/>
    <lineage>
        <taxon>Bacteria</taxon>
        <taxon>Pseudomonadati</taxon>
        <taxon>Campylobacterota</taxon>
        <taxon>Epsilonproteobacteria</taxon>
        <taxon>Campylobacterales</taxon>
        <taxon>Arcobacteraceae</taxon>
        <taxon>Arcobacter</taxon>
    </lineage>
</organism>
<gene>
    <name evidence="2" type="ORF">RJG54_07705</name>
</gene>
<feature type="coiled-coil region" evidence="1">
    <location>
        <begin position="436"/>
        <end position="466"/>
    </location>
</feature>
<proteinExistence type="predicted"/>
<reference evidence="2" key="1">
    <citation type="submission" date="2023-09" db="EMBL/GenBank/DDBJ databases">
        <title>Arcobacter tbilisiensis sp. nov. isolated from chicken meat in Tbilisi, Georgia.</title>
        <authorList>
            <person name="Matthias R."/>
            <person name="Zautner A.E."/>
        </authorList>
    </citation>
    <scope>NUCLEOTIDE SEQUENCE</scope>
    <source>
        <strain evidence="2">LEO 107</strain>
    </source>
</reference>
<accession>A0AA96CUZ6</accession>
<keyword evidence="1" id="KW-0175">Coiled coil</keyword>
<name>A0AA96CUZ6_9BACT</name>
<protein>
    <recommendedName>
        <fullName evidence="3">Large polyvalent protein-associated domain-containing protein</fullName>
    </recommendedName>
</protein>
<sequence>MIVRVKRAKSGLSQYLRDGKKADSIYNRDDKDIVTPIWGNLDAFERAENYCVENKNWTENYMHITFGFSDNDWINIESLPTKNEQNVLMQELVLDYIKHHFSGYDIDHEIISYAELHYPKIKYDEYGNKRYPHIHLGISFLNLLSDTKLRNLFANNSFYDELMVKKTSFKFGFQQTKKREVRVKNFDSQVGRDRKEWIELLDDLNDREELVYFLENQMNFQEGIDYKSVDTKNNNYIKLINKSYKTDKSGKKIVQDINLQGNGFERFVDINLDAKNNKKLEDMTQEELEEILNEIYEKRVEEIFKRRSKRATEDLKNFYEEDKKLKKDFEKKYSKNSNYNSLKSLTFQQKIFYKHYGVNIQDSLSGYYIKVDYSINNTSFINKSIGINIEDRGDEIISFSNTNSIENEAKLMLDIAIAKGWNLLEIEVDGSDDFIKEAKKQILKKAEEQNKVHKQEKKELNNIEKLNRPISFLDNYIIGNESKIFEAEKLNDINFLKENLEAKIVLDFAKQKYNINLDEFEVVDGNKINNKTNRQKPKSIIDFFTKEIGISICDAIDICKDLISKQPKKDLSEVKSAEQIEYYKYEDILNEDHIDKSIENNQKIEEKYNSKRRKYR</sequence>